<reference evidence="1" key="1">
    <citation type="submission" date="2022-03" db="EMBL/GenBank/DDBJ databases">
        <authorList>
            <person name="Martin H S."/>
        </authorList>
    </citation>
    <scope>NUCLEOTIDE SEQUENCE</scope>
</reference>
<feature type="non-terminal residue" evidence="1">
    <location>
        <position position="1"/>
    </location>
</feature>
<accession>A0ABN8IAD0</accession>
<proteinExistence type="predicted"/>
<evidence type="ECO:0000313" key="2">
    <source>
        <dbReference type="Proteomes" id="UP000837857"/>
    </source>
</evidence>
<dbReference type="Proteomes" id="UP000837857">
    <property type="component" value="Chromosome 20"/>
</dbReference>
<dbReference type="EMBL" id="OW152832">
    <property type="protein sequence ID" value="CAH2052065.1"/>
    <property type="molecule type" value="Genomic_DNA"/>
</dbReference>
<name>A0ABN8IAD0_9NEOP</name>
<organism evidence="1 2">
    <name type="scientific">Iphiclides podalirius</name>
    <name type="common">scarce swallowtail</name>
    <dbReference type="NCBI Taxonomy" id="110791"/>
    <lineage>
        <taxon>Eukaryota</taxon>
        <taxon>Metazoa</taxon>
        <taxon>Ecdysozoa</taxon>
        <taxon>Arthropoda</taxon>
        <taxon>Hexapoda</taxon>
        <taxon>Insecta</taxon>
        <taxon>Pterygota</taxon>
        <taxon>Neoptera</taxon>
        <taxon>Endopterygota</taxon>
        <taxon>Lepidoptera</taxon>
        <taxon>Glossata</taxon>
        <taxon>Ditrysia</taxon>
        <taxon>Papilionoidea</taxon>
        <taxon>Papilionidae</taxon>
        <taxon>Papilioninae</taxon>
        <taxon>Iphiclides</taxon>
    </lineage>
</organism>
<sequence length="107" mass="12552">MDPSLPIQPSLTKDLNKEQYLFDCVAKIKNTIETILGKKEKFLSFKTNEYKAEINAENIFFEKRLKHISKESIETNLKKGWRLKFKNQGPDANLNKTEANDVYEFHD</sequence>
<gene>
    <name evidence="1" type="ORF">IPOD504_LOCUS8061</name>
</gene>
<protein>
    <submittedName>
        <fullName evidence="1">Uncharacterized protein</fullName>
    </submittedName>
</protein>
<keyword evidence="2" id="KW-1185">Reference proteome</keyword>
<evidence type="ECO:0000313" key="1">
    <source>
        <dbReference type="EMBL" id="CAH2052065.1"/>
    </source>
</evidence>